<feature type="coiled-coil region" evidence="1">
    <location>
        <begin position="6"/>
        <end position="40"/>
    </location>
</feature>
<accession>A0A0E3U552</accession>
<dbReference type="KEGG" id="pox:MB84_04390"/>
<keyword evidence="3" id="KW-1185">Reference proteome</keyword>
<protein>
    <submittedName>
        <fullName evidence="2">Uncharacterized protein</fullName>
    </submittedName>
</protein>
<evidence type="ECO:0000256" key="1">
    <source>
        <dbReference type="SAM" id="Coils"/>
    </source>
</evidence>
<dbReference type="Proteomes" id="UP000035050">
    <property type="component" value="Chromosome"/>
</dbReference>
<name>A0A0E3U552_9BURK</name>
<evidence type="ECO:0000313" key="3">
    <source>
        <dbReference type="Proteomes" id="UP000035050"/>
    </source>
</evidence>
<evidence type="ECO:0000313" key="2">
    <source>
        <dbReference type="EMBL" id="AKC68864.1"/>
    </source>
</evidence>
<organism evidence="2 3">
    <name type="scientific">Pandoraea oxalativorans</name>
    <dbReference type="NCBI Taxonomy" id="573737"/>
    <lineage>
        <taxon>Bacteria</taxon>
        <taxon>Pseudomonadati</taxon>
        <taxon>Pseudomonadota</taxon>
        <taxon>Betaproteobacteria</taxon>
        <taxon>Burkholderiales</taxon>
        <taxon>Burkholderiaceae</taxon>
        <taxon>Pandoraea</taxon>
    </lineage>
</organism>
<sequence>MQMACLRQLRASQDDALQLLDQLEARAEQLMNQGASSHTEGPRLTIRATFRAEIKRCQKALGIDPGSQW</sequence>
<dbReference type="EMBL" id="CP011253">
    <property type="protein sequence ID" value="AKC68864.1"/>
    <property type="molecule type" value="Genomic_DNA"/>
</dbReference>
<reference evidence="2" key="1">
    <citation type="submission" date="2016-06" db="EMBL/GenBank/DDBJ databases">
        <title>Pandoraea oxalativorans DSM 23570 Genome Sequencing.</title>
        <authorList>
            <person name="Ee R."/>
            <person name="Lim Y.-L."/>
            <person name="Yong D."/>
            <person name="Yin W.-F."/>
            <person name="Chan K.-G."/>
        </authorList>
    </citation>
    <scope>NUCLEOTIDE SEQUENCE</scope>
    <source>
        <strain evidence="2">DSM 23570</strain>
    </source>
</reference>
<proteinExistence type="predicted"/>
<dbReference type="HOGENOM" id="CLU_2772100_0_0_4"/>
<keyword evidence="1" id="KW-0175">Coiled coil</keyword>
<dbReference type="AlphaFoldDB" id="A0A0E3U552"/>
<dbReference type="PATRIC" id="fig|573737.6.peg.1668"/>
<gene>
    <name evidence="2" type="ORF">MB84_04390</name>
</gene>